<dbReference type="Gene3D" id="3.40.309.10">
    <property type="entry name" value="Aldehyde Dehydrogenase, Chain A, domain 2"/>
    <property type="match status" value="1"/>
</dbReference>
<dbReference type="Proteomes" id="UP000547510">
    <property type="component" value="Unassembled WGS sequence"/>
</dbReference>
<protein>
    <submittedName>
        <fullName evidence="6">Acyl-CoA reductase-like NAD-dependent aldehyde dehydrogenase</fullName>
    </submittedName>
</protein>
<feature type="domain" description="Aldehyde dehydrogenase" evidence="5">
    <location>
        <begin position="18"/>
        <end position="316"/>
    </location>
</feature>
<sequence length="459" mass="48252">MRAIDPIGPDGVYRSRDRQVLSDVSGEPILELGLAPPLLVNRIVRRMRAADGQSHADRLAAIARAGALFAEADVDGETPEEYCRTHARLSGVPIRAATRALTAVREAAERMDEAVRAQRPLGVGGSTVWVRRGDVLGVLAPGNHPLPHTLWPAAIALGYRVAVRPSTRDPLTPARLVMALHDAGLNPGYCALLPGPHEAGGALLAAADLGFVFGSADTVAHHQGDPRVRVFGPGHSKILVTAEVDWHAELDVLVASVAGDGGTQCLNATTVLVEGDADGLAEALADRLTRLPVLPPEHPDATVPVAALPDAGRIANTFTAHTAIAYAPTYLGDDSAVLRPVVVGPSTAAPAVEMPFPCVWVIPWRGTDGIAPLRNTLALTLLTTRRDLVAECLHEPTIPTVHWGPTPTTAHDPVLPHDGHLAEFLMTTKTHTDRSAQLATTGTRRPAHVGRSSAAPVGG</sequence>
<name>A0A841C5L2_9PSEU</name>
<dbReference type="RefSeq" id="WP_184687602.1">
    <property type="nucleotide sequence ID" value="NZ_JACHJN010000001.1"/>
</dbReference>
<dbReference type="InterPro" id="IPR016161">
    <property type="entry name" value="Ald_DH/histidinol_DH"/>
</dbReference>
<keyword evidence="7" id="KW-1185">Reference proteome</keyword>
<accession>A0A841C5L2</accession>
<dbReference type="InterPro" id="IPR015590">
    <property type="entry name" value="Aldehyde_DH_dom"/>
</dbReference>
<dbReference type="PANTHER" id="PTHR43720">
    <property type="entry name" value="2-AMINOMUCONIC SEMIALDEHYDE DEHYDROGENASE"/>
    <property type="match status" value="1"/>
</dbReference>
<dbReference type="InterPro" id="IPR016162">
    <property type="entry name" value="Ald_DH_N"/>
</dbReference>
<evidence type="ECO:0000313" key="7">
    <source>
        <dbReference type="Proteomes" id="UP000547510"/>
    </source>
</evidence>
<comment type="caution">
    <text evidence="6">The sequence shown here is derived from an EMBL/GenBank/DDBJ whole genome shotgun (WGS) entry which is preliminary data.</text>
</comment>
<evidence type="ECO:0000256" key="3">
    <source>
        <dbReference type="ARBA" id="ARBA00023027"/>
    </source>
</evidence>
<dbReference type="Pfam" id="PF00171">
    <property type="entry name" value="Aldedh"/>
    <property type="match status" value="1"/>
</dbReference>
<evidence type="ECO:0000259" key="5">
    <source>
        <dbReference type="Pfam" id="PF00171"/>
    </source>
</evidence>
<organism evidence="6 7">
    <name type="scientific">Saccharothrix tamanrassetensis</name>
    <dbReference type="NCBI Taxonomy" id="1051531"/>
    <lineage>
        <taxon>Bacteria</taxon>
        <taxon>Bacillati</taxon>
        <taxon>Actinomycetota</taxon>
        <taxon>Actinomycetes</taxon>
        <taxon>Pseudonocardiales</taxon>
        <taxon>Pseudonocardiaceae</taxon>
        <taxon>Saccharothrix</taxon>
    </lineage>
</organism>
<evidence type="ECO:0000256" key="4">
    <source>
        <dbReference type="SAM" id="MobiDB-lite"/>
    </source>
</evidence>
<dbReference type="SUPFAM" id="SSF53720">
    <property type="entry name" value="ALDH-like"/>
    <property type="match status" value="1"/>
</dbReference>
<evidence type="ECO:0000256" key="2">
    <source>
        <dbReference type="ARBA" id="ARBA00023002"/>
    </source>
</evidence>
<dbReference type="GO" id="GO:0016620">
    <property type="term" value="F:oxidoreductase activity, acting on the aldehyde or oxo group of donors, NAD or NADP as acceptor"/>
    <property type="evidence" value="ECO:0007669"/>
    <property type="project" value="InterPro"/>
</dbReference>
<feature type="region of interest" description="Disordered" evidence="4">
    <location>
        <begin position="433"/>
        <end position="459"/>
    </location>
</feature>
<evidence type="ECO:0000313" key="6">
    <source>
        <dbReference type="EMBL" id="MBB5953822.1"/>
    </source>
</evidence>
<keyword evidence="3" id="KW-0520">NAD</keyword>
<dbReference type="Gene3D" id="3.40.605.10">
    <property type="entry name" value="Aldehyde Dehydrogenase, Chain A, domain 1"/>
    <property type="match status" value="1"/>
</dbReference>
<reference evidence="6 7" key="1">
    <citation type="submission" date="2020-08" db="EMBL/GenBank/DDBJ databases">
        <title>Genomic Encyclopedia of Type Strains, Phase III (KMG-III): the genomes of soil and plant-associated and newly described type strains.</title>
        <authorList>
            <person name="Whitman W."/>
        </authorList>
    </citation>
    <scope>NUCLEOTIDE SEQUENCE [LARGE SCALE GENOMIC DNA]</scope>
    <source>
        <strain evidence="6 7">CECT 8640</strain>
    </source>
</reference>
<proteinExistence type="inferred from homology"/>
<dbReference type="EMBL" id="JACHJN010000001">
    <property type="protein sequence ID" value="MBB5953822.1"/>
    <property type="molecule type" value="Genomic_DNA"/>
</dbReference>
<dbReference type="PANTHER" id="PTHR43720:SF2">
    <property type="entry name" value="2-AMINOMUCONIC SEMIALDEHYDE DEHYDROGENASE"/>
    <property type="match status" value="1"/>
</dbReference>
<gene>
    <name evidence="6" type="ORF">FHS29_000392</name>
</gene>
<comment type="similarity">
    <text evidence="1">Belongs to the aldehyde dehydrogenase family.</text>
</comment>
<dbReference type="AlphaFoldDB" id="A0A841C5L2"/>
<keyword evidence="2" id="KW-0560">Oxidoreductase</keyword>
<dbReference type="InterPro" id="IPR016163">
    <property type="entry name" value="Ald_DH_C"/>
</dbReference>
<evidence type="ECO:0000256" key="1">
    <source>
        <dbReference type="ARBA" id="ARBA00009986"/>
    </source>
</evidence>